<feature type="region of interest" description="Disordered" evidence="1">
    <location>
        <begin position="24"/>
        <end position="49"/>
    </location>
</feature>
<keyword evidence="2" id="KW-0812">Transmembrane</keyword>
<dbReference type="WBParaSite" id="GPUH_0000137701-mRNA-1">
    <property type="protein sequence ID" value="GPUH_0000137701-mRNA-1"/>
    <property type="gene ID" value="GPUH_0000137701"/>
</dbReference>
<name>A0A183CY34_9BILA</name>
<keyword evidence="2" id="KW-1133">Transmembrane helix</keyword>
<dbReference type="AlphaFoldDB" id="A0A183CY34"/>
<feature type="region of interest" description="Disordered" evidence="1">
    <location>
        <begin position="230"/>
        <end position="271"/>
    </location>
</feature>
<feature type="compositionally biased region" description="Polar residues" evidence="1">
    <location>
        <begin position="358"/>
        <end position="378"/>
    </location>
</feature>
<accession>A0A183CY34</accession>
<evidence type="ECO:0000256" key="1">
    <source>
        <dbReference type="SAM" id="MobiDB-lite"/>
    </source>
</evidence>
<organism evidence="5">
    <name type="scientific">Gongylonema pulchrum</name>
    <dbReference type="NCBI Taxonomy" id="637853"/>
    <lineage>
        <taxon>Eukaryota</taxon>
        <taxon>Metazoa</taxon>
        <taxon>Ecdysozoa</taxon>
        <taxon>Nematoda</taxon>
        <taxon>Chromadorea</taxon>
        <taxon>Rhabditida</taxon>
        <taxon>Spirurina</taxon>
        <taxon>Spiruromorpha</taxon>
        <taxon>Spiruroidea</taxon>
        <taxon>Gongylonematidae</taxon>
        <taxon>Gongylonema</taxon>
    </lineage>
</organism>
<reference evidence="5" key="1">
    <citation type="submission" date="2016-06" db="UniProtKB">
        <authorList>
            <consortium name="WormBaseParasite"/>
        </authorList>
    </citation>
    <scope>IDENTIFICATION</scope>
</reference>
<reference evidence="3 4" key="2">
    <citation type="submission" date="2018-11" db="EMBL/GenBank/DDBJ databases">
        <authorList>
            <consortium name="Pathogen Informatics"/>
        </authorList>
    </citation>
    <scope>NUCLEOTIDE SEQUENCE [LARGE SCALE GENOMIC DNA]</scope>
</reference>
<sequence length="468" mass="51317">MKARLRLWKRENSESEQEPLLAATFPAQTVSKSGSTTPSNPVITSSMKTGDKSEVTTAALKVIGNDGLVQQKAAELPLHITTSTTGTAEALDEVLETQIFGNNYSEELELNATDGGGVSEQSTTQIYLVTKRPEFDDLEPEVRTSRTKQIPGLDRTMKITGNVADTVTTAGQLGFRTISSAVSAEAKTEQKEAVSGTVRSTPTILRHGNDHDLGSIAAEMDDFIQKSANEKKEQTRMANHRTKTRPEAAAGSTGNVRGSTTEDETLKSEHLYPHVHRGGDVEELFQKKTVTPPVATTTPFINSTTTVLTEKPRNVTNQFTTPSTQSWKIAGDHFQSDFNKGDNAVAAITDHGKDDNSEQTIRNTDNNRDASVNYSDDSNAGERSAEEETTSPALERKTSTLRVERGQITSRTRKSEIQHWDQESMWKRNLVPWWLVAIFGSLVATFVGSIAFKIIKTRFVNVTASQVK</sequence>
<evidence type="ECO:0000313" key="5">
    <source>
        <dbReference type="WBParaSite" id="GPUH_0000137701-mRNA-1"/>
    </source>
</evidence>
<keyword evidence="4" id="KW-1185">Reference proteome</keyword>
<protein>
    <submittedName>
        <fullName evidence="3 5">Uncharacterized protein</fullName>
    </submittedName>
</protein>
<feature type="compositionally biased region" description="Polar residues" evidence="1">
    <location>
        <begin position="26"/>
        <end position="48"/>
    </location>
</feature>
<keyword evidence="2" id="KW-0472">Membrane</keyword>
<dbReference type="Proteomes" id="UP000271098">
    <property type="component" value="Unassembled WGS sequence"/>
</dbReference>
<evidence type="ECO:0000256" key="2">
    <source>
        <dbReference type="SAM" id="Phobius"/>
    </source>
</evidence>
<feature type="transmembrane region" description="Helical" evidence="2">
    <location>
        <begin position="433"/>
        <end position="455"/>
    </location>
</feature>
<gene>
    <name evidence="3" type="ORF">GPUH_LOCUS1376</name>
</gene>
<evidence type="ECO:0000313" key="3">
    <source>
        <dbReference type="EMBL" id="VDK29913.1"/>
    </source>
</evidence>
<evidence type="ECO:0000313" key="4">
    <source>
        <dbReference type="Proteomes" id="UP000271098"/>
    </source>
</evidence>
<proteinExistence type="predicted"/>
<dbReference type="EMBL" id="UYRT01001643">
    <property type="protein sequence ID" value="VDK29913.1"/>
    <property type="molecule type" value="Genomic_DNA"/>
</dbReference>
<feature type="region of interest" description="Disordered" evidence="1">
    <location>
        <begin position="348"/>
        <end position="393"/>
    </location>
</feature>